<organism evidence="3 4">
    <name type="scientific">Desulfatitalea alkaliphila</name>
    <dbReference type="NCBI Taxonomy" id="2929485"/>
    <lineage>
        <taxon>Bacteria</taxon>
        <taxon>Pseudomonadati</taxon>
        <taxon>Thermodesulfobacteriota</taxon>
        <taxon>Desulfobacteria</taxon>
        <taxon>Desulfobacterales</taxon>
        <taxon>Desulfosarcinaceae</taxon>
        <taxon>Desulfatitalea</taxon>
    </lineage>
</organism>
<gene>
    <name evidence="3" type="ORF">MRX98_07180</name>
</gene>
<reference evidence="3" key="1">
    <citation type="submission" date="2022-04" db="EMBL/GenBank/DDBJ databases">
        <title>Desulfatitalea alkaliphila sp. nov., a novel anaerobic sulfate-reducing bacterium isolated from terrestrial mud volcano, Taman Peninsula, Russia.</title>
        <authorList>
            <person name="Khomyakova M.A."/>
            <person name="Merkel A.Y."/>
            <person name="Slobodkin A.I."/>
        </authorList>
    </citation>
    <scope>NUCLEOTIDE SEQUENCE</scope>
    <source>
        <strain evidence="3">M08but</strain>
    </source>
</reference>
<dbReference type="InterPro" id="IPR000673">
    <property type="entry name" value="Sig_transdc_resp-reg_Me-estase"/>
</dbReference>
<dbReference type="PRINTS" id="PR00996">
    <property type="entry name" value="CHERMTFRASE"/>
</dbReference>
<accession>A0AA41UIQ6</accession>
<keyword evidence="4" id="KW-1185">Reference proteome</keyword>
<dbReference type="RefSeq" id="WP_246904480.1">
    <property type="nucleotide sequence ID" value="NZ_JALJRB010000006.1"/>
</dbReference>
<dbReference type="SUPFAM" id="SSF57997">
    <property type="entry name" value="Tropomyosin"/>
    <property type="match status" value="1"/>
</dbReference>
<dbReference type="GO" id="GO:0005737">
    <property type="term" value="C:cytoplasm"/>
    <property type="evidence" value="ECO:0007669"/>
    <property type="project" value="InterPro"/>
</dbReference>
<dbReference type="Gene3D" id="3.40.50.150">
    <property type="entry name" value="Vaccinia Virus protein VP39"/>
    <property type="match status" value="1"/>
</dbReference>
<dbReference type="InterPro" id="IPR029063">
    <property type="entry name" value="SAM-dependent_MTases_sf"/>
</dbReference>
<dbReference type="Gene3D" id="3.40.50.180">
    <property type="entry name" value="Methylesterase CheB, C-terminal domain"/>
    <property type="match status" value="1"/>
</dbReference>
<dbReference type="InterPro" id="IPR022641">
    <property type="entry name" value="CheR_N"/>
</dbReference>
<dbReference type="Proteomes" id="UP001165427">
    <property type="component" value="Unassembled WGS sequence"/>
</dbReference>
<evidence type="ECO:0000256" key="1">
    <source>
        <dbReference type="SAM" id="Coils"/>
    </source>
</evidence>
<dbReference type="GO" id="GO:0006935">
    <property type="term" value="P:chemotaxis"/>
    <property type="evidence" value="ECO:0007669"/>
    <property type="project" value="InterPro"/>
</dbReference>
<dbReference type="PANTHER" id="PTHR24422:SF27">
    <property type="entry name" value="PROTEIN-GLUTAMATE O-METHYLTRANSFERASE"/>
    <property type="match status" value="1"/>
</dbReference>
<dbReference type="AlphaFoldDB" id="A0AA41UIQ6"/>
<keyword evidence="1" id="KW-0175">Coiled coil</keyword>
<dbReference type="PANTHER" id="PTHR24422">
    <property type="entry name" value="CHEMOTAXIS PROTEIN METHYLTRANSFERASE"/>
    <property type="match status" value="1"/>
</dbReference>
<dbReference type="InterPro" id="IPR000780">
    <property type="entry name" value="CheR_MeTrfase"/>
</dbReference>
<dbReference type="GO" id="GO:0000156">
    <property type="term" value="F:phosphorelay response regulator activity"/>
    <property type="evidence" value="ECO:0007669"/>
    <property type="project" value="InterPro"/>
</dbReference>
<dbReference type="GO" id="GO:0008984">
    <property type="term" value="F:protein-glutamate methylesterase activity"/>
    <property type="evidence" value="ECO:0007669"/>
    <property type="project" value="InterPro"/>
</dbReference>
<dbReference type="Pfam" id="PF01339">
    <property type="entry name" value="CheB_methylest"/>
    <property type="match status" value="1"/>
</dbReference>
<sequence length="980" mass="109319">MHRDTGKGERPPSFFVGIGASAGGLEALEAFFAHMPANSGMAFVVIQHLAPDYKSLMVELLSKRTAMAVRRAEQGMRVEPDTVYLIPPRKHLTIFHGKLILKEHDHGKGLNLPIDIFLHSLAQDQAEKAIAIILSGTGSDGVRGIRAIKEAGGMIMVQSEASAKFDGMPRAAVATGLADIVLPPEEMPARLLGFIRQPIADPAHRTPVLFSDADGLDRIFQLLREQTKVDFTLYKPSTVMRRIERRMTVTQAEDLNAYVRVLETRPIEVATLYRELLISVTSFFRDHSVFDALRTHYLPSLLRSVGNRELRFWVPGCATGEEAYTLAILVRESMAGLGDARNIKIFATDLDRDALLNAGNGVYPDSIGADLPAGLLTKYFVHREHTFQVQRQIREMVVFAQHNLAKDPPFTNIDLVSCRNLLIYLQPALQQKVMAFINFSLNPGGLLLLGTSETPGEAIELFETLDHKLKIYRSRGRKRPLAGVPFQVSAHTPLETTAVRFDSGRRVLSARQEERMQEHLLEALAADYGFALAVVNEHLDLLFLAGETDGLLRLPSGRVHNDITRMAVKELSIPLATGLQKVFGSGDEIRYTNIRLPSGAGVRTMQMRMRLLPAKKGHERIAVVAIESAASPQNELPANGTQAYDLSQEAEQRIHDLEQDLQFTKENLQATIEELETANEELQATNEELLASNEELQSTNEELQSVNEELHTVNAEYQSKILELTETTNDLDNLIAATNIATLFLDENLEIRKFTPALEKIYRITEADLGRPLFHLAHCLEGIEPLTTVQTVVGGNRMIEQECRTRDGDWFLMRVLPYAVGGGETSGIVLTFTDIGPLKQIQADLSMERSQLLSVFNSIDHIIYVADMDDYTVLFANETARKVYGERIEGGICHEVLQQRSEPCDFCTNVIIRANPGVPHRWEYRSPVTGADYDITDRVIHWPDGRSVRLELAVDITERKRMEMALCEVVESGEADSGNR</sequence>
<feature type="coiled-coil region" evidence="1">
    <location>
        <begin position="647"/>
        <end position="720"/>
    </location>
</feature>
<dbReference type="Pfam" id="PF01739">
    <property type="entry name" value="CheR"/>
    <property type="match status" value="1"/>
</dbReference>
<dbReference type="GO" id="GO:0008757">
    <property type="term" value="F:S-adenosylmethionine-dependent methyltransferase activity"/>
    <property type="evidence" value="ECO:0007669"/>
    <property type="project" value="InterPro"/>
</dbReference>
<dbReference type="InterPro" id="IPR035965">
    <property type="entry name" value="PAS-like_dom_sf"/>
</dbReference>
<feature type="domain" description="CheR-type methyltransferase" evidence="2">
    <location>
        <begin position="213"/>
        <end position="473"/>
    </location>
</feature>
<dbReference type="EMBL" id="JALJRB010000006">
    <property type="protein sequence ID" value="MCJ8500354.1"/>
    <property type="molecule type" value="Genomic_DNA"/>
</dbReference>
<dbReference type="Pfam" id="PF13188">
    <property type="entry name" value="PAS_8"/>
    <property type="match status" value="1"/>
</dbReference>
<proteinExistence type="predicted"/>
<comment type="caution">
    <text evidence="3">The sequence shown here is derived from an EMBL/GenBank/DDBJ whole genome shotgun (WGS) entry which is preliminary data.</text>
</comment>
<dbReference type="Pfam" id="PF03705">
    <property type="entry name" value="CheR_N"/>
    <property type="match status" value="1"/>
</dbReference>
<dbReference type="SMART" id="SM00138">
    <property type="entry name" value="MeTrc"/>
    <property type="match status" value="1"/>
</dbReference>
<dbReference type="Pfam" id="PF13596">
    <property type="entry name" value="PAS_10"/>
    <property type="match status" value="1"/>
</dbReference>
<dbReference type="InterPro" id="IPR000014">
    <property type="entry name" value="PAS"/>
</dbReference>
<name>A0AA41UIQ6_9BACT</name>
<evidence type="ECO:0000259" key="2">
    <source>
        <dbReference type="SMART" id="SM00138"/>
    </source>
</evidence>
<dbReference type="InterPro" id="IPR022642">
    <property type="entry name" value="CheR_C"/>
</dbReference>
<dbReference type="Gene3D" id="3.30.450.20">
    <property type="entry name" value="PAS domain"/>
    <property type="match status" value="2"/>
</dbReference>
<evidence type="ECO:0000313" key="4">
    <source>
        <dbReference type="Proteomes" id="UP001165427"/>
    </source>
</evidence>
<dbReference type="CDD" id="cd00130">
    <property type="entry name" value="PAS"/>
    <property type="match status" value="1"/>
</dbReference>
<dbReference type="InterPro" id="IPR050903">
    <property type="entry name" value="Bact_Chemotaxis_MeTrfase"/>
</dbReference>
<dbReference type="SUPFAM" id="SSF47757">
    <property type="entry name" value="Chemotaxis receptor methyltransferase CheR, N-terminal domain"/>
    <property type="match status" value="1"/>
</dbReference>
<evidence type="ECO:0000313" key="3">
    <source>
        <dbReference type="EMBL" id="MCJ8500354.1"/>
    </source>
</evidence>
<dbReference type="SUPFAM" id="SSF55785">
    <property type="entry name" value="PYP-like sensor domain (PAS domain)"/>
    <property type="match status" value="2"/>
</dbReference>
<dbReference type="SUPFAM" id="SSF52738">
    <property type="entry name" value="Methylesterase CheB, C-terminal domain"/>
    <property type="match status" value="1"/>
</dbReference>
<dbReference type="InterPro" id="IPR035909">
    <property type="entry name" value="CheB_C"/>
</dbReference>
<dbReference type="SUPFAM" id="SSF53335">
    <property type="entry name" value="S-adenosyl-L-methionine-dependent methyltransferases"/>
    <property type="match status" value="1"/>
</dbReference>
<protein>
    <submittedName>
        <fullName evidence="3">PAS domain-containing protein</fullName>
    </submittedName>
</protein>
<dbReference type="CDD" id="cd16434">
    <property type="entry name" value="CheB-CheR_fusion"/>
    <property type="match status" value="1"/>
</dbReference>